<dbReference type="CDD" id="cd18722">
    <property type="entry name" value="PIN_NicB-like"/>
    <property type="match status" value="1"/>
</dbReference>
<name>A0A1Q4MCJ6_AERSS</name>
<geneLocation type="plasmid" evidence="1">
    <name>pAsa5</name>
</geneLocation>
<accession>A0A1Q4MCJ6</accession>
<sequence>MATSVAVLVDGDYFVRLFRRKVDPTKSMSGTELAKLMWRYWILHADPLHDEQIYRIFFYDCPPLEDRFVHPVTDQNIDFSKTPQAIFRKELHQALVKQPYVARRMGFLSKNDRQWKIADDRMHKSLLAGRIQANQIPAEKIVLHAPQKGVDMKLGLDIATLTLKKQVNKIVLISGDSDFVPAAKLARAEGVHFVLDAMQASINADLSEHIDGLSSHLGKFASLIAKEHKSRTYPDMKGVM</sequence>
<dbReference type="RefSeq" id="WP_005321137.1">
    <property type="nucleotide sequence ID" value="NZ_CDDW01000127.1"/>
</dbReference>
<dbReference type="EMBL" id="KY555069">
    <property type="protein sequence ID" value="ASD49301.1"/>
    <property type="molecule type" value="Genomic_DNA"/>
</dbReference>
<evidence type="ECO:0000313" key="1">
    <source>
        <dbReference type="EMBL" id="ASD49301.1"/>
    </source>
</evidence>
<dbReference type="Gene3D" id="3.40.50.1010">
    <property type="entry name" value="5'-nuclease"/>
    <property type="match status" value="1"/>
</dbReference>
<proteinExistence type="predicted"/>
<organism evidence="1">
    <name type="scientific">Aeromonas salmonicida subsp. salmonicida</name>
    <dbReference type="NCBI Taxonomy" id="29491"/>
    <lineage>
        <taxon>Bacteria</taxon>
        <taxon>Pseudomonadati</taxon>
        <taxon>Pseudomonadota</taxon>
        <taxon>Gammaproteobacteria</taxon>
        <taxon>Aeromonadales</taxon>
        <taxon>Aeromonadaceae</taxon>
        <taxon>Aeromonas</taxon>
    </lineage>
</organism>
<protein>
    <submittedName>
        <fullName evidence="1">NYN-domain containing protein</fullName>
    </submittedName>
</protein>
<dbReference type="AlphaFoldDB" id="A0A1Q4MCJ6"/>
<dbReference type="InterPro" id="IPR021139">
    <property type="entry name" value="NYN"/>
</dbReference>
<dbReference type="OMA" id="YRIFYYD"/>
<dbReference type="GO" id="GO:0004540">
    <property type="term" value="F:RNA nuclease activity"/>
    <property type="evidence" value="ECO:0007669"/>
    <property type="project" value="InterPro"/>
</dbReference>
<dbReference type="Pfam" id="PF01936">
    <property type="entry name" value="NYN"/>
    <property type="match status" value="1"/>
</dbReference>
<reference evidence="1" key="1">
    <citation type="submission" date="2017-01" db="EMBL/GenBank/DDBJ databases">
        <title>Plasmid composition in Aeromonas salmonicida subsp. salmonicida 01-B526 unravels unsuspected type three secretion system loss patterns.</title>
        <authorList>
            <person name="Tanaka K.H."/>
            <person name="Vincent A.T."/>
            <person name="Emond-Rheault J.-G."/>
            <person name="Adamczuk M."/>
            <person name="Frenette M."/>
            <person name="Charette S.J."/>
        </authorList>
    </citation>
    <scope>NUCLEOTIDE SEQUENCE</scope>
    <source>
        <strain evidence="1">01-B526</strain>
        <plasmid evidence="1">pAsa5</plasmid>
    </source>
</reference>
<keyword evidence="1" id="KW-0614">Plasmid</keyword>